<keyword evidence="1" id="KW-0406">Ion transport</keyword>
<dbReference type="EMBL" id="KZ819810">
    <property type="protein sequence ID" value="PWN51899.1"/>
    <property type="molecule type" value="Genomic_DNA"/>
</dbReference>
<gene>
    <name evidence="1" type="ORF">IE53DRAFT_385730</name>
</gene>
<keyword evidence="1" id="KW-0813">Transport</keyword>
<keyword evidence="1" id="KW-0407">Ion channel</keyword>
<organism evidence="1 2">
    <name type="scientific">Violaceomyces palustris</name>
    <dbReference type="NCBI Taxonomy" id="1673888"/>
    <lineage>
        <taxon>Eukaryota</taxon>
        <taxon>Fungi</taxon>
        <taxon>Dikarya</taxon>
        <taxon>Basidiomycota</taxon>
        <taxon>Ustilaginomycotina</taxon>
        <taxon>Ustilaginomycetes</taxon>
        <taxon>Violaceomycetales</taxon>
        <taxon>Violaceomycetaceae</taxon>
        <taxon>Violaceomyces</taxon>
    </lineage>
</organism>
<reference evidence="1 2" key="1">
    <citation type="journal article" date="2018" name="Mol. Biol. Evol.">
        <title>Broad Genomic Sampling Reveals a Smut Pathogenic Ancestry of the Fungal Clade Ustilaginomycotina.</title>
        <authorList>
            <person name="Kijpornyongpan T."/>
            <person name="Mondo S.J."/>
            <person name="Barry K."/>
            <person name="Sandor L."/>
            <person name="Lee J."/>
            <person name="Lipzen A."/>
            <person name="Pangilinan J."/>
            <person name="LaButti K."/>
            <person name="Hainaut M."/>
            <person name="Henrissat B."/>
            <person name="Grigoriev I.V."/>
            <person name="Spatafora J.W."/>
            <person name="Aime M.C."/>
        </authorList>
    </citation>
    <scope>NUCLEOTIDE SEQUENCE [LARGE SCALE GENOMIC DNA]</scope>
    <source>
        <strain evidence="1 2">SA 807</strain>
    </source>
</reference>
<name>A0ACD0P1E1_9BASI</name>
<evidence type="ECO:0000313" key="2">
    <source>
        <dbReference type="Proteomes" id="UP000245626"/>
    </source>
</evidence>
<keyword evidence="2" id="KW-1185">Reference proteome</keyword>
<accession>A0ACD0P1E1</accession>
<protein>
    <submittedName>
        <fullName evidence="1">Voltage-gated potassium channel</fullName>
    </submittedName>
</protein>
<proteinExistence type="predicted"/>
<dbReference type="Proteomes" id="UP000245626">
    <property type="component" value="Unassembled WGS sequence"/>
</dbReference>
<sequence length="809" mass="90661">MGHKHQTVQWVKAHPQLSWFLYTAPLGAALVAPLATLLDIPALTQPWYSFNGQNLPDPPTSLILSAVGLGCNVLANALLILRFHPRAARFWEWTTIFSTIFWISKTAIAVANLTVFGILTRNGDGYAYNNGFWCAVVSVICAGIVSIMLILPAIIRSSKSETSFVKYQGLNFIASELSLIFVVAIQALVFSKVEGWDFFDGIYFSIVSMLTIGFGDFSPTKTSTKILLFPFMILLIALLSNQVSIIVGYFGQQKKKRRAKLRKGLREGFLKKHQKDKSRGSSADLEKEIERLEFLARREANILEMLDLVVSVAALIVFWMIGAMIYRFTEGWTFGDSLYFTYVAFLTIGYGDFSPLSSVGRVVFVVYALTAVPIVTSFVVQTICNVAFRIASLMAESEKERMEAFQRLDGSHQKRFMSHSEAVVAQTLHFFPPSGENERKDLEEDDEQEKEIEEEELEREIEEDIDEELDQIGDREEDGDGEVEKQEHKEVDDDVGGKEKSKEEKDRQREEEMVILSNAFKLACFLEAQARELLIENLPSDSKARLLLQADAEMQMRSSGLAGGEKYRKLCDLADFEIDHAIRTARERLSGKNSVKAGGDSGDAEGAGSKGMEEKRDLEKRSKGVGRGKDFDGQNGPTKGDFFRFYAEEEKRFKSDVGEEGGESYDDPDEDPIRKELVKALDTEEVLFRKVQRYRHTFASLLAHGSRLQGLKGEEKLKFERRSKMVGFDDVLEDNGVGGGVEERRERRKRREGKSRKRDGGERTSNGKSEGCAEKDDGTREGSAGGLNGSGSSTLHEEASKQEEEARTT</sequence>
<evidence type="ECO:0000313" key="1">
    <source>
        <dbReference type="EMBL" id="PWN51899.1"/>
    </source>
</evidence>